<comment type="caution">
    <text evidence="1">The sequence shown here is derived from an EMBL/GenBank/DDBJ whole genome shotgun (WGS) entry which is preliminary data.</text>
</comment>
<protein>
    <submittedName>
        <fullName evidence="1">Uncharacterized protein</fullName>
    </submittedName>
</protein>
<proteinExistence type="predicted"/>
<name>A0A9P0TI40_PIEBR</name>
<evidence type="ECO:0000313" key="2">
    <source>
        <dbReference type="Proteomes" id="UP001152562"/>
    </source>
</evidence>
<reference evidence="1" key="1">
    <citation type="submission" date="2022-05" db="EMBL/GenBank/DDBJ databases">
        <authorList>
            <person name="Okamura Y."/>
        </authorList>
    </citation>
    <scope>NUCLEOTIDE SEQUENCE</scope>
</reference>
<gene>
    <name evidence="1" type="ORF">PIBRA_LOCUS8376</name>
</gene>
<evidence type="ECO:0000313" key="1">
    <source>
        <dbReference type="EMBL" id="CAH4031924.1"/>
    </source>
</evidence>
<sequence>MRPFPSKDNIPHVFVSAVHLLSRLRPLDNGVPYPVAVGGTRAQVGIIPSSLVPAFVTLETHPCKKSTVVQQLVSVAGGVTGRHSGRTLAVARANSAVFGWHITRPPSLDPPEAESSVDD</sequence>
<organism evidence="1 2">
    <name type="scientific">Pieris brassicae</name>
    <name type="common">White butterfly</name>
    <name type="synonym">Large white butterfly</name>
    <dbReference type="NCBI Taxonomy" id="7116"/>
    <lineage>
        <taxon>Eukaryota</taxon>
        <taxon>Metazoa</taxon>
        <taxon>Ecdysozoa</taxon>
        <taxon>Arthropoda</taxon>
        <taxon>Hexapoda</taxon>
        <taxon>Insecta</taxon>
        <taxon>Pterygota</taxon>
        <taxon>Neoptera</taxon>
        <taxon>Endopterygota</taxon>
        <taxon>Lepidoptera</taxon>
        <taxon>Glossata</taxon>
        <taxon>Ditrysia</taxon>
        <taxon>Papilionoidea</taxon>
        <taxon>Pieridae</taxon>
        <taxon>Pierinae</taxon>
        <taxon>Pieris</taxon>
    </lineage>
</organism>
<dbReference type="Proteomes" id="UP001152562">
    <property type="component" value="Unassembled WGS sequence"/>
</dbReference>
<dbReference type="EMBL" id="CALOZG010000020">
    <property type="protein sequence ID" value="CAH4031924.1"/>
    <property type="molecule type" value="Genomic_DNA"/>
</dbReference>
<accession>A0A9P0TI40</accession>
<dbReference type="AlphaFoldDB" id="A0A9P0TI40"/>
<keyword evidence="2" id="KW-1185">Reference proteome</keyword>